<evidence type="ECO:0000313" key="3">
    <source>
        <dbReference type="Proteomes" id="UP000244168"/>
    </source>
</evidence>
<dbReference type="PROSITE" id="PS51257">
    <property type="entry name" value="PROKAR_LIPOPROTEIN"/>
    <property type="match status" value="1"/>
</dbReference>
<organism evidence="2 3">
    <name type="scientific">Mucilaginibacter yixingensis</name>
    <dbReference type="NCBI Taxonomy" id="1295612"/>
    <lineage>
        <taxon>Bacteria</taxon>
        <taxon>Pseudomonadati</taxon>
        <taxon>Bacteroidota</taxon>
        <taxon>Sphingobacteriia</taxon>
        <taxon>Sphingobacteriales</taxon>
        <taxon>Sphingobacteriaceae</taxon>
        <taxon>Mucilaginibacter</taxon>
    </lineage>
</organism>
<dbReference type="Proteomes" id="UP000244168">
    <property type="component" value="Unassembled WGS sequence"/>
</dbReference>
<feature type="signal peptide" evidence="1">
    <location>
        <begin position="1"/>
        <end position="25"/>
    </location>
</feature>
<evidence type="ECO:0000256" key="1">
    <source>
        <dbReference type="SAM" id="SignalP"/>
    </source>
</evidence>
<keyword evidence="3" id="KW-1185">Reference proteome</keyword>
<gene>
    <name evidence="2" type="ORF">C8P68_105247</name>
</gene>
<feature type="chain" id="PRO_5015549241" evidence="1">
    <location>
        <begin position="26"/>
        <end position="241"/>
    </location>
</feature>
<protein>
    <submittedName>
        <fullName evidence="2">Uncharacterized protein DUF3826</fullName>
    </submittedName>
</protein>
<evidence type="ECO:0000313" key="2">
    <source>
        <dbReference type="EMBL" id="PTQ95739.1"/>
    </source>
</evidence>
<dbReference type="AlphaFoldDB" id="A0A2T5J8L8"/>
<dbReference type="Pfam" id="PF12875">
    <property type="entry name" value="DUF3826"/>
    <property type="match status" value="1"/>
</dbReference>
<reference evidence="2 3" key="1">
    <citation type="submission" date="2018-04" db="EMBL/GenBank/DDBJ databases">
        <title>Genomic Encyclopedia of Archaeal and Bacterial Type Strains, Phase II (KMG-II): from individual species to whole genera.</title>
        <authorList>
            <person name="Goeker M."/>
        </authorList>
    </citation>
    <scope>NUCLEOTIDE SEQUENCE [LARGE SCALE GENOMIC DNA]</scope>
    <source>
        <strain evidence="2 3">DSM 26809</strain>
    </source>
</reference>
<dbReference type="EMBL" id="QAOQ01000005">
    <property type="protein sequence ID" value="PTQ95739.1"/>
    <property type="molecule type" value="Genomic_DNA"/>
</dbReference>
<keyword evidence="1" id="KW-0732">Signal</keyword>
<sequence>MNSMKRSKLFLIAAVALLLSCGAFAQAPAAKTAPSPEAAAKADAEVDKKASEWAASLTLNDAAKEARVKDVIATHLKAVRDWNNAHTADEVPAGIDPFSGKPLSAMDRQIIVLSSIPKSVHENLMTGLRKDLTEAQVEAILDKYTIGKVAFTLNGYKSIVPDLTPTEEAAILANLKQAREQAVDFKNVKQISAIFEIYKTKNEQYLNEHGRNWHQLFSNYVNAQKAKKAAAAAAGGDAKKN</sequence>
<comment type="caution">
    <text evidence="2">The sequence shown here is derived from an EMBL/GenBank/DDBJ whole genome shotgun (WGS) entry which is preliminary data.</text>
</comment>
<dbReference type="InterPro" id="IPR024284">
    <property type="entry name" value="DUF3826"/>
</dbReference>
<accession>A0A2T5J8L8</accession>
<proteinExistence type="predicted"/>
<name>A0A2T5J8L8_9SPHI</name>